<organism evidence="1">
    <name type="scientific">marine metagenome</name>
    <dbReference type="NCBI Taxonomy" id="408172"/>
    <lineage>
        <taxon>unclassified sequences</taxon>
        <taxon>metagenomes</taxon>
        <taxon>ecological metagenomes</taxon>
    </lineage>
</organism>
<gene>
    <name evidence="1" type="ORF">METZ01_LOCUS79290</name>
</gene>
<protein>
    <submittedName>
        <fullName evidence="1">Uncharacterized protein</fullName>
    </submittedName>
</protein>
<evidence type="ECO:0000313" key="1">
    <source>
        <dbReference type="EMBL" id="SVA26436.1"/>
    </source>
</evidence>
<proteinExistence type="predicted"/>
<sequence length="34" mass="3568">MARVSSFPIVVVKPTISVTTQCHKATIVNGVGQV</sequence>
<dbReference type="AlphaFoldDB" id="A0A381UE02"/>
<name>A0A381UE02_9ZZZZ</name>
<accession>A0A381UE02</accession>
<dbReference type="EMBL" id="UINC01006255">
    <property type="protein sequence ID" value="SVA26436.1"/>
    <property type="molecule type" value="Genomic_DNA"/>
</dbReference>
<reference evidence="1" key="1">
    <citation type="submission" date="2018-05" db="EMBL/GenBank/DDBJ databases">
        <authorList>
            <person name="Lanie J.A."/>
            <person name="Ng W.-L."/>
            <person name="Kazmierczak K.M."/>
            <person name="Andrzejewski T.M."/>
            <person name="Davidsen T.M."/>
            <person name="Wayne K.J."/>
            <person name="Tettelin H."/>
            <person name="Glass J.I."/>
            <person name="Rusch D."/>
            <person name="Podicherti R."/>
            <person name="Tsui H.-C.T."/>
            <person name="Winkler M.E."/>
        </authorList>
    </citation>
    <scope>NUCLEOTIDE SEQUENCE</scope>
</reference>